<reference evidence="3 4" key="1">
    <citation type="journal article" date="2013" name="Genome Announc.">
        <title>Draft Genome Sequence of Strain JLT2015T, Belonging to the Family Sphingomonadaceae of the Alphaproteobacteria.</title>
        <authorList>
            <person name="Tang K."/>
            <person name="Liu K."/>
            <person name="Li S."/>
            <person name="Jiao N."/>
        </authorList>
    </citation>
    <scope>NUCLEOTIDE SEQUENCE [LARGE SCALE GENOMIC DNA]</scope>
    <source>
        <strain evidence="3 4">JLT2015</strain>
    </source>
</reference>
<keyword evidence="3" id="KW-0808">Transferase</keyword>
<comment type="caution">
    <text evidence="3">The sequence shown here is derived from an EMBL/GenBank/DDBJ whole genome shotgun (WGS) entry which is preliminary data.</text>
</comment>
<proteinExistence type="predicted"/>
<organism evidence="3 4">
    <name type="scientific">Pacificimonas flava</name>
    <dbReference type="NCBI Taxonomy" id="1234595"/>
    <lineage>
        <taxon>Bacteria</taxon>
        <taxon>Pseudomonadati</taxon>
        <taxon>Pseudomonadota</taxon>
        <taxon>Alphaproteobacteria</taxon>
        <taxon>Sphingomonadales</taxon>
        <taxon>Sphingosinicellaceae</taxon>
        <taxon>Pacificimonas</taxon>
    </lineage>
</organism>
<dbReference type="PROSITE" id="PS50110">
    <property type="entry name" value="RESPONSE_REGULATORY"/>
    <property type="match status" value="1"/>
</dbReference>
<dbReference type="InterPro" id="IPR001789">
    <property type="entry name" value="Sig_transdc_resp-reg_receiver"/>
</dbReference>
<dbReference type="GO" id="GO:0016301">
    <property type="term" value="F:kinase activity"/>
    <property type="evidence" value="ECO:0007669"/>
    <property type="project" value="UniProtKB-KW"/>
</dbReference>
<feature type="modified residue" description="4-aspartylphosphate" evidence="1">
    <location>
        <position position="41"/>
    </location>
</feature>
<dbReference type="OrthoDB" id="582170at2"/>
<dbReference type="SUPFAM" id="SSF52172">
    <property type="entry name" value="CheY-like"/>
    <property type="match status" value="1"/>
</dbReference>
<evidence type="ECO:0000256" key="1">
    <source>
        <dbReference type="PROSITE-ProRule" id="PRU00169"/>
    </source>
</evidence>
<evidence type="ECO:0000313" key="3">
    <source>
        <dbReference type="EMBL" id="EMD84624.1"/>
    </source>
</evidence>
<dbReference type="AlphaFoldDB" id="M2TDN5"/>
<keyword evidence="3" id="KW-0418">Kinase</keyword>
<dbReference type="Proteomes" id="UP000011717">
    <property type="component" value="Unassembled WGS sequence"/>
</dbReference>
<dbReference type="InterPro" id="IPR011006">
    <property type="entry name" value="CheY-like_superfamily"/>
</dbReference>
<dbReference type="EMBL" id="AMRV01000001">
    <property type="protein sequence ID" value="EMD84624.1"/>
    <property type="molecule type" value="Genomic_DNA"/>
</dbReference>
<keyword evidence="1" id="KW-0597">Phosphoprotein</keyword>
<keyword evidence="4" id="KW-1185">Reference proteome</keyword>
<accession>M2TDN5</accession>
<sequence length="105" mass="11484">MMMSLEGLIEDMEWELVGPAETLADAERIASDCEADVALLDVNLNGERSFSAAELLMRRDIPVIFATGYDANLALPETLSDARLVTKPFRLDALEAELRSLVGEA</sequence>
<dbReference type="GO" id="GO:0000160">
    <property type="term" value="P:phosphorelay signal transduction system"/>
    <property type="evidence" value="ECO:0007669"/>
    <property type="project" value="InterPro"/>
</dbReference>
<gene>
    <name evidence="3" type="ORF">C725_0554</name>
</gene>
<protein>
    <submittedName>
        <fullName evidence="3">Putative signal transduction histidine kinase</fullName>
    </submittedName>
</protein>
<feature type="domain" description="Response regulatory" evidence="2">
    <location>
        <begin position="1"/>
        <end position="102"/>
    </location>
</feature>
<name>M2TDN5_9SPHN</name>
<dbReference type="Gene3D" id="3.40.50.2300">
    <property type="match status" value="1"/>
</dbReference>
<evidence type="ECO:0000259" key="2">
    <source>
        <dbReference type="PROSITE" id="PS50110"/>
    </source>
</evidence>
<evidence type="ECO:0000313" key="4">
    <source>
        <dbReference type="Proteomes" id="UP000011717"/>
    </source>
</evidence>